<evidence type="ECO:0000256" key="5">
    <source>
        <dbReference type="ARBA" id="ARBA00012513"/>
    </source>
</evidence>
<dbReference type="PANTHER" id="PTHR24346:SF94">
    <property type="entry name" value="NON-SPECIFIC SERINE_THREONINE PROTEIN KINASE"/>
    <property type="match status" value="1"/>
</dbReference>
<keyword evidence="22" id="KW-1185">Reference proteome</keyword>
<keyword evidence="14" id="KW-0464">Manganese</keyword>
<dbReference type="PANTHER" id="PTHR24346">
    <property type="entry name" value="MAP/MICROTUBULE AFFINITY-REGULATING KINASE"/>
    <property type="match status" value="1"/>
</dbReference>
<protein>
    <recommendedName>
        <fullName evidence="5">non-specific serine/threonine protein kinase</fullName>
        <ecNumber evidence="5">2.7.11.1</ecNumber>
    </recommendedName>
</protein>
<comment type="similarity">
    <text evidence="4">Belongs to the protein kinase superfamily. CAMK Ser/Thr protein kinase family. LKB1 subfamily.</text>
</comment>
<evidence type="ECO:0000256" key="10">
    <source>
        <dbReference type="ARBA" id="ARBA00022741"/>
    </source>
</evidence>
<evidence type="ECO:0000256" key="8">
    <source>
        <dbReference type="ARBA" id="ARBA00022679"/>
    </source>
</evidence>
<gene>
    <name evidence="21" type="ORF">MELIAE_LOCUS6816</name>
</gene>
<dbReference type="InterPro" id="IPR008271">
    <property type="entry name" value="Ser/Thr_kinase_AS"/>
</dbReference>
<dbReference type="SMART" id="SM00220">
    <property type="entry name" value="S_TKc"/>
    <property type="match status" value="1"/>
</dbReference>
<keyword evidence="6" id="KW-0963">Cytoplasm</keyword>
<dbReference type="AlphaFoldDB" id="A0A9P0B572"/>
<accession>A0A9P0B572</accession>
<dbReference type="CDD" id="cd14119">
    <property type="entry name" value="STKc_LKB1"/>
    <property type="match status" value="1"/>
</dbReference>
<feature type="binding site" evidence="17">
    <location>
        <position position="117"/>
    </location>
    <ligand>
        <name>ATP</name>
        <dbReference type="ChEBI" id="CHEBI:30616"/>
    </ligand>
</feature>
<evidence type="ECO:0000313" key="22">
    <source>
        <dbReference type="Proteomes" id="UP001154078"/>
    </source>
</evidence>
<evidence type="ECO:0000256" key="17">
    <source>
        <dbReference type="PROSITE-ProRule" id="PRU10141"/>
    </source>
</evidence>
<evidence type="ECO:0000256" key="7">
    <source>
        <dbReference type="ARBA" id="ARBA00022527"/>
    </source>
</evidence>
<evidence type="ECO:0000256" key="11">
    <source>
        <dbReference type="ARBA" id="ARBA00022777"/>
    </source>
</evidence>
<dbReference type="GO" id="GO:0004674">
    <property type="term" value="F:protein serine/threonine kinase activity"/>
    <property type="evidence" value="ECO:0007669"/>
    <property type="project" value="UniProtKB-KW"/>
</dbReference>
<evidence type="ECO:0000256" key="2">
    <source>
        <dbReference type="ARBA" id="ARBA00001946"/>
    </source>
</evidence>
<keyword evidence="10 17" id="KW-0547">Nucleotide-binding</keyword>
<evidence type="ECO:0000256" key="12">
    <source>
        <dbReference type="ARBA" id="ARBA00022840"/>
    </source>
</evidence>
<evidence type="ECO:0000256" key="4">
    <source>
        <dbReference type="ARBA" id="ARBA00009985"/>
    </source>
</evidence>
<evidence type="ECO:0000256" key="18">
    <source>
        <dbReference type="RuleBase" id="RU000304"/>
    </source>
</evidence>
<dbReference type="Pfam" id="PF00069">
    <property type="entry name" value="Pkinase"/>
    <property type="match status" value="1"/>
</dbReference>
<dbReference type="Proteomes" id="UP001154078">
    <property type="component" value="Chromosome 4"/>
</dbReference>
<evidence type="ECO:0000256" key="19">
    <source>
        <dbReference type="SAM" id="MobiDB-lite"/>
    </source>
</evidence>
<evidence type="ECO:0000256" key="14">
    <source>
        <dbReference type="ARBA" id="ARBA00023211"/>
    </source>
</evidence>
<dbReference type="FunFam" id="3.30.200.20:FF:000235">
    <property type="entry name" value="serine/threonine-protein kinase STK11"/>
    <property type="match status" value="1"/>
</dbReference>
<dbReference type="InterPro" id="IPR039154">
    <property type="entry name" value="LKB1_c"/>
</dbReference>
<dbReference type="InterPro" id="IPR017441">
    <property type="entry name" value="Protein_kinase_ATP_BS"/>
</dbReference>
<comment type="catalytic activity">
    <reaction evidence="15">
        <text>L-threonyl-[protein] + ATP = O-phospho-L-threonyl-[protein] + ADP + H(+)</text>
        <dbReference type="Rhea" id="RHEA:46608"/>
        <dbReference type="Rhea" id="RHEA-COMP:11060"/>
        <dbReference type="Rhea" id="RHEA-COMP:11605"/>
        <dbReference type="ChEBI" id="CHEBI:15378"/>
        <dbReference type="ChEBI" id="CHEBI:30013"/>
        <dbReference type="ChEBI" id="CHEBI:30616"/>
        <dbReference type="ChEBI" id="CHEBI:61977"/>
        <dbReference type="ChEBI" id="CHEBI:456216"/>
        <dbReference type="EC" id="2.7.11.1"/>
    </reaction>
</comment>
<feature type="compositionally biased region" description="Basic and acidic residues" evidence="19">
    <location>
        <begin position="403"/>
        <end position="412"/>
    </location>
</feature>
<dbReference type="GO" id="GO:0046872">
    <property type="term" value="F:metal ion binding"/>
    <property type="evidence" value="ECO:0007669"/>
    <property type="project" value="UniProtKB-KW"/>
</dbReference>
<keyword evidence="7 18" id="KW-0723">Serine/threonine-protein kinase</keyword>
<evidence type="ECO:0000313" key="21">
    <source>
        <dbReference type="EMBL" id="CAH0555445.1"/>
    </source>
</evidence>
<dbReference type="PROSITE" id="PS50011">
    <property type="entry name" value="PROTEIN_KINASE_DOM"/>
    <property type="match status" value="1"/>
</dbReference>
<evidence type="ECO:0000259" key="20">
    <source>
        <dbReference type="PROSITE" id="PS50011"/>
    </source>
</evidence>
<dbReference type="EC" id="2.7.11.1" evidence="5"/>
<dbReference type="InterPro" id="IPR011009">
    <property type="entry name" value="Kinase-like_dom_sf"/>
</dbReference>
<dbReference type="GO" id="GO:0030010">
    <property type="term" value="P:establishment of cell polarity"/>
    <property type="evidence" value="ECO:0007669"/>
    <property type="project" value="InterPro"/>
</dbReference>
<evidence type="ECO:0000256" key="9">
    <source>
        <dbReference type="ARBA" id="ARBA00022723"/>
    </source>
</evidence>
<dbReference type="OrthoDB" id="68483at2759"/>
<comment type="catalytic activity">
    <reaction evidence="16">
        <text>L-seryl-[protein] + ATP = O-phospho-L-seryl-[protein] + ADP + H(+)</text>
        <dbReference type="Rhea" id="RHEA:17989"/>
        <dbReference type="Rhea" id="RHEA-COMP:9863"/>
        <dbReference type="Rhea" id="RHEA-COMP:11604"/>
        <dbReference type="ChEBI" id="CHEBI:15378"/>
        <dbReference type="ChEBI" id="CHEBI:29999"/>
        <dbReference type="ChEBI" id="CHEBI:30616"/>
        <dbReference type="ChEBI" id="CHEBI:83421"/>
        <dbReference type="ChEBI" id="CHEBI:456216"/>
        <dbReference type="EC" id="2.7.11.1"/>
    </reaction>
</comment>
<keyword evidence="12 17" id="KW-0067">ATP-binding</keyword>
<evidence type="ECO:0000256" key="15">
    <source>
        <dbReference type="ARBA" id="ARBA00047899"/>
    </source>
</evidence>
<organism evidence="21 22">
    <name type="scientific">Brassicogethes aeneus</name>
    <name type="common">Rape pollen beetle</name>
    <name type="synonym">Meligethes aeneus</name>
    <dbReference type="NCBI Taxonomy" id="1431903"/>
    <lineage>
        <taxon>Eukaryota</taxon>
        <taxon>Metazoa</taxon>
        <taxon>Ecdysozoa</taxon>
        <taxon>Arthropoda</taxon>
        <taxon>Hexapoda</taxon>
        <taxon>Insecta</taxon>
        <taxon>Pterygota</taxon>
        <taxon>Neoptera</taxon>
        <taxon>Endopterygota</taxon>
        <taxon>Coleoptera</taxon>
        <taxon>Polyphaga</taxon>
        <taxon>Cucujiformia</taxon>
        <taxon>Nitidulidae</taxon>
        <taxon>Meligethinae</taxon>
        <taxon>Brassicogethes</taxon>
    </lineage>
</organism>
<sequence length="444" mass="51277">MDKNMCNISKNISNDGGESENEIELSNRIFSVESDEELYPIPLENHNEIVDFEDELDAVNINNFFHRVDSDQIIYQSKKKKLKLIGKYVMGDMLGEGSYGKVKEMLDSETLCRRAVKIIKERKIRRIPNGEQNVQREIKLLRSLRHKNVIRLVDECYNSEKEKKYLIMEFCAGSLQGMLDSTPDKRLPHFQAHGYFLQLIDGLEYLHGKNVVHKDIKPGNLLITLEGDLKISDLGVAEIIDLFAEDTSVQGQGTPTFTPPEIANGLETFPGFKVDIWSSGVTLYNVVTGTYPFEGDSIFRLFENIGKGVFQIPEDIEDPLRNLLLGMMEKDPYDRLTLQQIRQHQWFTRKPAKHGNVVPLPALKGDQWHNMTTIPYLIDHYYDLPNDDYPDEHFYTEHQLNEERKKYQKDHSNGTSQQSNSSKRRWKKPISCMTVRNFPGCKQS</sequence>
<dbReference type="SUPFAM" id="SSF56112">
    <property type="entry name" value="Protein kinase-like (PK-like)"/>
    <property type="match status" value="1"/>
</dbReference>
<dbReference type="GO" id="GO:0005524">
    <property type="term" value="F:ATP binding"/>
    <property type="evidence" value="ECO:0007669"/>
    <property type="project" value="UniProtKB-UniRule"/>
</dbReference>
<evidence type="ECO:0000256" key="13">
    <source>
        <dbReference type="ARBA" id="ARBA00022842"/>
    </source>
</evidence>
<dbReference type="Gene3D" id="1.10.510.10">
    <property type="entry name" value="Transferase(Phosphotransferase) domain 1"/>
    <property type="match status" value="1"/>
</dbReference>
<comment type="subcellular location">
    <subcellularLocation>
        <location evidence="3">Cytoplasm</location>
    </subcellularLocation>
</comment>
<dbReference type="GO" id="GO:0001558">
    <property type="term" value="P:regulation of cell growth"/>
    <property type="evidence" value="ECO:0007669"/>
    <property type="project" value="InterPro"/>
</dbReference>
<dbReference type="EMBL" id="OV121135">
    <property type="protein sequence ID" value="CAH0555445.1"/>
    <property type="molecule type" value="Genomic_DNA"/>
</dbReference>
<dbReference type="Gene3D" id="3.30.200.20">
    <property type="entry name" value="Phosphorylase Kinase, domain 1"/>
    <property type="match status" value="1"/>
</dbReference>
<name>A0A9P0B572_BRAAE</name>
<evidence type="ECO:0000256" key="1">
    <source>
        <dbReference type="ARBA" id="ARBA00001936"/>
    </source>
</evidence>
<keyword evidence="9" id="KW-0479">Metal-binding</keyword>
<dbReference type="InterPro" id="IPR000719">
    <property type="entry name" value="Prot_kinase_dom"/>
</dbReference>
<feature type="region of interest" description="Disordered" evidence="19">
    <location>
        <begin position="403"/>
        <end position="427"/>
    </location>
</feature>
<evidence type="ECO:0000256" key="3">
    <source>
        <dbReference type="ARBA" id="ARBA00004496"/>
    </source>
</evidence>
<dbReference type="GO" id="GO:0042593">
    <property type="term" value="P:glucose homeostasis"/>
    <property type="evidence" value="ECO:0007669"/>
    <property type="project" value="InterPro"/>
</dbReference>
<dbReference type="GO" id="GO:0030295">
    <property type="term" value="F:protein kinase activator activity"/>
    <property type="evidence" value="ECO:0007669"/>
    <property type="project" value="InterPro"/>
</dbReference>
<comment type="cofactor">
    <cofactor evidence="2">
        <name>Mg(2+)</name>
        <dbReference type="ChEBI" id="CHEBI:18420"/>
    </cofactor>
</comment>
<dbReference type="GO" id="GO:0005737">
    <property type="term" value="C:cytoplasm"/>
    <property type="evidence" value="ECO:0007669"/>
    <property type="project" value="UniProtKB-SubCell"/>
</dbReference>
<keyword evidence="13" id="KW-0460">Magnesium</keyword>
<feature type="domain" description="Protein kinase" evidence="20">
    <location>
        <begin position="88"/>
        <end position="347"/>
    </location>
</feature>
<dbReference type="PROSITE" id="PS00107">
    <property type="entry name" value="PROTEIN_KINASE_ATP"/>
    <property type="match status" value="1"/>
</dbReference>
<reference evidence="21" key="1">
    <citation type="submission" date="2021-12" db="EMBL/GenBank/DDBJ databases">
        <authorList>
            <person name="King R."/>
        </authorList>
    </citation>
    <scope>NUCLEOTIDE SEQUENCE</scope>
</reference>
<dbReference type="GO" id="GO:0035556">
    <property type="term" value="P:intracellular signal transduction"/>
    <property type="evidence" value="ECO:0007669"/>
    <property type="project" value="TreeGrafter"/>
</dbReference>
<keyword evidence="8" id="KW-0808">Transferase</keyword>
<evidence type="ECO:0000256" key="6">
    <source>
        <dbReference type="ARBA" id="ARBA00022490"/>
    </source>
</evidence>
<proteinExistence type="inferred from homology"/>
<keyword evidence="11" id="KW-0418">Kinase</keyword>
<evidence type="ECO:0000256" key="16">
    <source>
        <dbReference type="ARBA" id="ARBA00048679"/>
    </source>
</evidence>
<comment type="cofactor">
    <cofactor evidence="1">
        <name>Mn(2+)</name>
        <dbReference type="ChEBI" id="CHEBI:29035"/>
    </cofactor>
</comment>
<dbReference type="PROSITE" id="PS00108">
    <property type="entry name" value="PROTEIN_KINASE_ST"/>
    <property type="match status" value="1"/>
</dbReference>